<feature type="region of interest" description="Disordered" evidence="1">
    <location>
        <begin position="88"/>
        <end position="107"/>
    </location>
</feature>
<dbReference type="EMBL" id="MU858145">
    <property type="protein sequence ID" value="KAK4211600.1"/>
    <property type="molecule type" value="Genomic_DNA"/>
</dbReference>
<feature type="compositionally biased region" description="Polar residues" evidence="1">
    <location>
        <begin position="11"/>
        <end position="27"/>
    </location>
</feature>
<name>A0AAN7B852_9PEZI</name>
<feature type="region of interest" description="Disordered" evidence="1">
    <location>
        <begin position="292"/>
        <end position="349"/>
    </location>
</feature>
<feature type="region of interest" description="Disordered" evidence="1">
    <location>
        <begin position="215"/>
        <end position="252"/>
    </location>
</feature>
<sequence>MYDTQGKLLSRRQTSSSCRWSPFQTIKSPERRCLGHGMRISRPRSSERRQGSGRVPRTVMRKHPSRIVIVRGKGRAFSAIVRQHYEAWQEQSGRTEQSTPNHSQSTSPLMTLTANEISDLNDLLIKLSLSDPMPGVAYGSVMDEDDIDIQTEPLHHDGQPREAATALTCPTPKIPSLTLSSPLMNLPDLNLDVGFESRPEVQNMLLQLMETRNIEHESAPASSPPQDLGSEKITEKPSEAESDEAVPNDAGDEKQLAIVPEKASIGTPSNEASPSYRIILLPMCRLHNSPDPNIDALLPRNQQGHRGPGSGSRPYPTPRAVPLEASPSRNAPIRLKPRTKEPYLQAGLV</sequence>
<feature type="compositionally biased region" description="Basic and acidic residues" evidence="1">
    <location>
        <begin position="229"/>
        <end position="239"/>
    </location>
</feature>
<protein>
    <submittedName>
        <fullName evidence="2">Uncharacterized protein</fullName>
    </submittedName>
</protein>
<comment type="caution">
    <text evidence="2">The sequence shown here is derived from an EMBL/GenBank/DDBJ whole genome shotgun (WGS) entry which is preliminary data.</text>
</comment>
<organism evidence="2 3">
    <name type="scientific">Rhypophila decipiens</name>
    <dbReference type="NCBI Taxonomy" id="261697"/>
    <lineage>
        <taxon>Eukaryota</taxon>
        <taxon>Fungi</taxon>
        <taxon>Dikarya</taxon>
        <taxon>Ascomycota</taxon>
        <taxon>Pezizomycotina</taxon>
        <taxon>Sordariomycetes</taxon>
        <taxon>Sordariomycetidae</taxon>
        <taxon>Sordariales</taxon>
        <taxon>Naviculisporaceae</taxon>
        <taxon>Rhypophila</taxon>
    </lineage>
</organism>
<reference evidence="2" key="2">
    <citation type="submission" date="2023-05" db="EMBL/GenBank/DDBJ databases">
        <authorList>
            <consortium name="Lawrence Berkeley National Laboratory"/>
            <person name="Steindorff A."/>
            <person name="Hensen N."/>
            <person name="Bonometti L."/>
            <person name="Westerberg I."/>
            <person name="Brannstrom I.O."/>
            <person name="Guillou S."/>
            <person name="Cros-Aarteil S."/>
            <person name="Calhoun S."/>
            <person name="Haridas S."/>
            <person name="Kuo A."/>
            <person name="Mondo S."/>
            <person name="Pangilinan J."/>
            <person name="Riley R."/>
            <person name="Labutti K."/>
            <person name="Andreopoulos B."/>
            <person name="Lipzen A."/>
            <person name="Chen C."/>
            <person name="Yanf M."/>
            <person name="Daum C."/>
            <person name="Ng V."/>
            <person name="Clum A."/>
            <person name="Ohm R."/>
            <person name="Martin F."/>
            <person name="Silar P."/>
            <person name="Natvig D."/>
            <person name="Lalanne C."/>
            <person name="Gautier V."/>
            <person name="Ament-Velasquez S.L."/>
            <person name="Kruys A."/>
            <person name="Hutchinson M.I."/>
            <person name="Powell A.J."/>
            <person name="Barry K."/>
            <person name="Miller A.N."/>
            <person name="Grigoriev I.V."/>
            <person name="Debuchy R."/>
            <person name="Gladieux P."/>
            <person name="Thoren M.H."/>
            <person name="Johannesson H."/>
        </authorList>
    </citation>
    <scope>NUCLEOTIDE SEQUENCE</scope>
    <source>
        <strain evidence="2">PSN293</strain>
    </source>
</reference>
<evidence type="ECO:0000313" key="3">
    <source>
        <dbReference type="Proteomes" id="UP001301769"/>
    </source>
</evidence>
<feature type="compositionally biased region" description="Polar residues" evidence="1">
    <location>
        <begin position="89"/>
        <end position="107"/>
    </location>
</feature>
<dbReference type="Proteomes" id="UP001301769">
    <property type="component" value="Unassembled WGS sequence"/>
</dbReference>
<reference evidence="2" key="1">
    <citation type="journal article" date="2023" name="Mol. Phylogenet. Evol.">
        <title>Genome-scale phylogeny and comparative genomics of the fungal order Sordariales.</title>
        <authorList>
            <person name="Hensen N."/>
            <person name="Bonometti L."/>
            <person name="Westerberg I."/>
            <person name="Brannstrom I.O."/>
            <person name="Guillou S."/>
            <person name="Cros-Aarteil S."/>
            <person name="Calhoun S."/>
            <person name="Haridas S."/>
            <person name="Kuo A."/>
            <person name="Mondo S."/>
            <person name="Pangilinan J."/>
            <person name="Riley R."/>
            <person name="LaButti K."/>
            <person name="Andreopoulos B."/>
            <person name="Lipzen A."/>
            <person name="Chen C."/>
            <person name="Yan M."/>
            <person name="Daum C."/>
            <person name="Ng V."/>
            <person name="Clum A."/>
            <person name="Steindorff A."/>
            <person name="Ohm R.A."/>
            <person name="Martin F."/>
            <person name="Silar P."/>
            <person name="Natvig D.O."/>
            <person name="Lalanne C."/>
            <person name="Gautier V."/>
            <person name="Ament-Velasquez S.L."/>
            <person name="Kruys A."/>
            <person name="Hutchinson M.I."/>
            <person name="Powell A.J."/>
            <person name="Barry K."/>
            <person name="Miller A.N."/>
            <person name="Grigoriev I.V."/>
            <person name="Debuchy R."/>
            <person name="Gladieux P."/>
            <person name="Hiltunen Thoren M."/>
            <person name="Johannesson H."/>
        </authorList>
    </citation>
    <scope>NUCLEOTIDE SEQUENCE</scope>
    <source>
        <strain evidence="2">PSN293</strain>
    </source>
</reference>
<keyword evidence="3" id="KW-1185">Reference proteome</keyword>
<proteinExistence type="predicted"/>
<evidence type="ECO:0000313" key="2">
    <source>
        <dbReference type="EMBL" id="KAK4211600.1"/>
    </source>
</evidence>
<evidence type="ECO:0000256" key="1">
    <source>
        <dbReference type="SAM" id="MobiDB-lite"/>
    </source>
</evidence>
<gene>
    <name evidence="2" type="ORF">QBC37DRAFT_402314</name>
</gene>
<feature type="region of interest" description="Disordered" evidence="1">
    <location>
        <begin position="1"/>
        <end position="62"/>
    </location>
</feature>
<dbReference type="AlphaFoldDB" id="A0AAN7B852"/>
<accession>A0AAN7B852</accession>